<dbReference type="InterPro" id="IPR036291">
    <property type="entry name" value="NAD(P)-bd_dom_sf"/>
</dbReference>
<dbReference type="EC" id="1.1.1.100" evidence="3"/>
<dbReference type="SUPFAM" id="SSF51735">
    <property type="entry name" value="NAD(P)-binding Rossmann-fold domains"/>
    <property type="match status" value="1"/>
</dbReference>
<accession>A0A378TGJ7</accession>
<organism evidence="3 4">
    <name type="scientific">Mycolicibacterium tokaiense</name>
    <dbReference type="NCBI Taxonomy" id="39695"/>
    <lineage>
        <taxon>Bacteria</taxon>
        <taxon>Bacillati</taxon>
        <taxon>Actinomycetota</taxon>
        <taxon>Actinomycetes</taxon>
        <taxon>Mycobacteriales</taxon>
        <taxon>Mycobacteriaceae</taxon>
        <taxon>Mycolicibacterium</taxon>
    </lineage>
</organism>
<dbReference type="PANTHER" id="PTHR43639:SF1">
    <property type="entry name" value="SHORT-CHAIN DEHYDROGENASE_REDUCTASE FAMILY PROTEIN"/>
    <property type="match status" value="1"/>
</dbReference>
<proteinExistence type="inferred from homology"/>
<dbReference type="GO" id="GO:0004316">
    <property type="term" value="F:3-oxoacyl-[acyl-carrier-protein] reductase (NADPH) activity"/>
    <property type="evidence" value="ECO:0007669"/>
    <property type="project" value="UniProtKB-EC"/>
</dbReference>
<reference evidence="3 4" key="1">
    <citation type="submission" date="2018-06" db="EMBL/GenBank/DDBJ databases">
        <authorList>
            <consortium name="Pathogen Informatics"/>
            <person name="Doyle S."/>
        </authorList>
    </citation>
    <scope>NUCLEOTIDE SEQUENCE [LARGE SCALE GENOMIC DNA]</scope>
    <source>
        <strain evidence="3 4">NCTC10821</strain>
    </source>
</reference>
<evidence type="ECO:0000313" key="3">
    <source>
        <dbReference type="EMBL" id="STZ59654.1"/>
    </source>
</evidence>
<evidence type="ECO:0000256" key="1">
    <source>
        <dbReference type="ARBA" id="ARBA00006484"/>
    </source>
</evidence>
<dbReference type="Gene3D" id="3.40.50.720">
    <property type="entry name" value="NAD(P)-binding Rossmann-like Domain"/>
    <property type="match status" value="1"/>
</dbReference>
<evidence type="ECO:0000313" key="4">
    <source>
        <dbReference type="Proteomes" id="UP000254978"/>
    </source>
</evidence>
<evidence type="ECO:0000256" key="2">
    <source>
        <dbReference type="ARBA" id="ARBA00023002"/>
    </source>
</evidence>
<keyword evidence="2 3" id="KW-0560">Oxidoreductase</keyword>
<dbReference type="OrthoDB" id="9803333at2"/>
<dbReference type="Pfam" id="PF13561">
    <property type="entry name" value="adh_short_C2"/>
    <property type="match status" value="1"/>
</dbReference>
<dbReference type="RefSeq" id="WP_115279084.1">
    <property type="nucleotide sequence ID" value="NZ_AP022600.1"/>
</dbReference>
<keyword evidence="4" id="KW-1185">Reference proteome</keyword>
<dbReference type="InterPro" id="IPR002347">
    <property type="entry name" value="SDR_fam"/>
</dbReference>
<dbReference type="AlphaFoldDB" id="A0A378TGJ7"/>
<dbReference type="Proteomes" id="UP000254978">
    <property type="component" value="Unassembled WGS sequence"/>
</dbReference>
<dbReference type="EMBL" id="UGQT01000001">
    <property type="protein sequence ID" value="STZ59654.1"/>
    <property type="molecule type" value="Genomic_DNA"/>
</dbReference>
<protein>
    <submittedName>
        <fullName evidence="3">Short-chain dehydrogenase/reductase SDR</fullName>
        <ecNumber evidence="3">1.1.1.100</ecNumber>
    </submittedName>
</protein>
<dbReference type="PRINTS" id="PR00081">
    <property type="entry name" value="GDHRDH"/>
</dbReference>
<dbReference type="PRINTS" id="PR00080">
    <property type="entry name" value="SDRFAMILY"/>
</dbReference>
<sequence>MTIIVVTGGSRGLGAATARACANRGMGVVLTYNASPESAMRVVDDITAGGGTAVALPLNVADVASFGEFRDSLRAALSATWQREEFDGLVNNAGYGEFTPIASVTEAQFDGLFNVHLKGPFFLTQTLLPLLADGGHIVNMTSATTRVATPGVAPYASFKGGLGVLTRYQAKEFGERGIRANAISPGPIRTELGGGLTDEFEAALAAQTALGRVGEPDEVGTVIASLLSDDNRWINAQTIEVAGGYII</sequence>
<name>A0A378TGJ7_9MYCO</name>
<dbReference type="PANTHER" id="PTHR43639">
    <property type="entry name" value="OXIDOREDUCTASE, SHORT-CHAIN DEHYDROGENASE/REDUCTASE FAMILY (AFU_ORTHOLOGUE AFUA_5G02870)"/>
    <property type="match status" value="1"/>
</dbReference>
<comment type="similarity">
    <text evidence="1">Belongs to the short-chain dehydrogenases/reductases (SDR) family.</text>
</comment>
<gene>
    <name evidence="3" type="primary">fabG_23</name>
    <name evidence="3" type="ORF">NCTC10821_03192</name>
</gene>